<feature type="domain" description="FAD-binding" evidence="4">
    <location>
        <begin position="6"/>
        <end position="350"/>
    </location>
</feature>
<dbReference type="PANTHER" id="PTHR43004:SF19">
    <property type="entry name" value="BINDING MONOOXYGENASE, PUTATIVE (JCVI)-RELATED"/>
    <property type="match status" value="1"/>
</dbReference>
<dbReference type="Pfam" id="PF01494">
    <property type="entry name" value="FAD_binding_3"/>
    <property type="match status" value="1"/>
</dbReference>
<dbReference type="RefSeq" id="WP_090933836.1">
    <property type="nucleotide sequence ID" value="NZ_FNDJ01000009.1"/>
</dbReference>
<dbReference type="InterPro" id="IPR050641">
    <property type="entry name" value="RIFMO-like"/>
</dbReference>
<dbReference type="Gene3D" id="3.30.9.10">
    <property type="entry name" value="D-Amino Acid Oxidase, subunit A, domain 2"/>
    <property type="match status" value="1"/>
</dbReference>
<dbReference type="PANTHER" id="PTHR43004">
    <property type="entry name" value="TRK SYSTEM POTASSIUM UPTAKE PROTEIN"/>
    <property type="match status" value="1"/>
</dbReference>
<keyword evidence="2" id="KW-0285">Flavoprotein</keyword>
<dbReference type="NCBIfam" id="NF004780">
    <property type="entry name" value="PRK06126.1"/>
    <property type="match status" value="1"/>
</dbReference>
<reference evidence="5 6" key="1">
    <citation type="submission" date="2016-10" db="EMBL/GenBank/DDBJ databases">
        <authorList>
            <person name="de Groot N.N."/>
        </authorList>
    </citation>
    <scope>NUCLEOTIDE SEQUENCE [LARGE SCALE GENOMIC DNA]</scope>
    <source>
        <strain evidence="5 6">CGMCC 4.6533</strain>
    </source>
</reference>
<dbReference type="InterPro" id="IPR036188">
    <property type="entry name" value="FAD/NAD-bd_sf"/>
</dbReference>
<keyword evidence="6" id="KW-1185">Reference proteome</keyword>
<name>A0A1G8RYB8_9ACTN</name>
<dbReference type="Pfam" id="PF21274">
    <property type="entry name" value="Rng_hyd_C"/>
    <property type="match status" value="1"/>
</dbReference>
<evidence type="ECO:0000259" key="4">
    <source>
        <dbReference type="Pfam" id="PF01494"/>
    </source>
</evidence>
<sequence length="542" mass="59342">MTTAYETDVLVIGGGPVGMALVLDLKYRGVRCQLIEASDGSVSHPRVGSIGPRSMELFRRWGIADRIRVAGWPGDHSLDTAWVTQVGGYEIHRLRTGTADSRPLPPYTPEPEQVCPQHWLAPLLLEEARTHPGGVVRTRSRLDGFTQHDDHVEATVTDLAEGRELRIRARYMVAVDGASSPVRKACGIPSSARYDVMTFRNILFRAPELRARLGDREAMFYFLMLSNQLRFPVRALDGRSLYRLTVSGTDADARDLVTMALAFETPVEILSDAVWHLTHRVAERFRQDRIFLLGDAAHTLSPSGGFGMNTGICAAADLGWKLAAELDGWAGRGLLDTYEEERRPVAVESLEEANLNLRRTMSRPVPPELHLDTPAGAEARARMARQLSLSDVAREFDAPGIHFGFTYRSSLIVAEPEQAPVDPRKWQQSATPGGRAPHAWLSPGESTLDLFGRGFTLLTFPGSGRAAGSEEASGPEGVAGLEGAFAERGVPLTTVRCDDRAVADLYEQPLVLVRPDGHVAWRAEAPPDDPGVLADLVRGGRR</sequence>
<evidence type="ECO:0000256" key="3">
    <source>
        <dbReference type="ARBA" id="ARBA00022827"/>
    </source>
</evidence>
<dbReference type="OrthoDB" id="8670884at2"/>
<dbReference type="AlphaFoldDB" id="A0A1G8RYB8"/>
<dbReference type="Proteomes" id="UP000199202">
    <property type="component" value="Unassembled WGS sequence"/>
</dbReference>
<dbReference type="InterPro" id="IPR002938">
    <property type="entry name" value="FAD-bd"/>
</dbReference>
<dbReference type="GO" id="GO:0016709">
    <property type="term" value="F:oxidoreductase activity, acting on paired donors, with incorporation or reduction of molecular oxygen, NAD(P)H as one donor, and incorporation of one atom of oxygen"/>
    <property type="evidence" value="ECO:0007669"/>
    <property type="project" value="UniProtKB-ARBA"/>
</dbReference>
<gene>
    <name evidence="5" type="ORF">SAMN05421869_109223</name>
</gene>
<dbReference type="STRING" id="633440.SAMN05421869_109223"/>
<protein>
    <submittedName>
        <fullName evidence="5">2-polyprenyl-6-methoxyphenol hydroxylase</fullName>
    </submittedName>
</protein>
<evidence type="ECO:0000256" key="2">
    <source>
        <dbReference type="ARBA" id="ARBA00022630"/>
    </source>
</evidence>
<dbReference type="PRINTS" id="PR00420">
    <property type="entry name" value="RNGMNOXGNASE"/>
</dbReference>
<evidence type="ECO:0000313" key="5">
    <source>
        <dbReference type="EMBL" id="SDJ21994.1"/>
    </source>
</evidence>
<dbReference type="GO" id="GO:0071949">
    <property type="term" value="F:FAD binding"/>
    <property type="evidence" value="ECO:0007669"/>
    <property type="project" value="InterPro"/>
</dbReference>
<evidence type="ECO:0000256" key="1">
    <source>
        <dbReference type="ARBA" id="ARBA00001974"/>
    </source>
</evidence>
<evidence type="ECO:0000313" key="6">
    <source>
        <dbReference type="Proteomes" id="UP000199202"/>
    </source>
</evidence>
<dbReference type="SUPFAM" id="SSF51905">
    <property type="entry name" value="FAD/NAD(P)-binding domain"/>
    <property type="match status" value="1"/>
</dbReference>
<keyword evidence="3" id="KW-0274">FAD</keyword>
<comment type="cofactor">
    <cofactor evidence="1">
        <name>FAD</name>
        <dbReference type="ChEBI" id="CHEBI:57692"/>
    </cofactor>
</comment>
<dbReference type="Gene3D" id="3.40.30.120">
    <property type="match status" value="1"/>
</dbReference>
<proteinExistence type="predicted"/>
<accession>A0A1G8RYB8</accession>
<dbReference type="Gene3D" id="3.50.50.60">
    <property type="entry name" value="FAD/NAD(P)-binding domain"/>
    <property type="match status" value="1"/>
</dbReference>
<organism evidence="5 6">
    <name type="scientific">Nonomuraea jiangxiensis</name>
    <dbReference type="NCBI Taxonomy" id="633440"/>
    <lineage>
        <taxon>Bacteria</taxon>
        <taxon>Bacillati</taxon>
        <taxon>Actinomycetota</taxon>
        <taxon>Actinomycetes</taxon>
        <taxon>Streptosporangiales</taxon>
        <taxon>Streptosporangiaceae</taxon>
        <taxon>Nonomuraea</taxon>
    </lineage>
</organism>
<dbReference type="EMBL" id="FNDJ01000009">
    <property type="protein sequence ID" value="SDJ21994.1"/>
    <property type="molecule type" value="Genomic_DNA"/>
</dbReference>